<dbReference type="EMBL" id="OU594952">
    <property type="protein sequence ID" value="CAG9279285.1"/>
    <property type="molecule type" value="Genomic_DNA"/>
</dbReference>
<organism evidence="3">
    <name type="scientific">Phaeodactylum tricornutum</name>
    <name type="common">Diatom</name>
    <dbReference type="NCBI Taxonomy" id="2850"/>
    <lineage>
        <taxon>Eukaryota</taxon>
        <taxon>Sar</taxon>
        <taxon>Stramenopiles</taxon>
        <taxon>Ochrophyta</taxon>
        <taxon>Bacillariophyta</taxon>
        <taxon>Bacillariophyceae</taxon>
        <taxon>Bacillariophycidae</taxon>
        <taxon>Naviculales</taxon>
        <taxon>Phaeodactylaceae</taxon>
        <taxon>Phaeodactylum</taxon>
    </lineage>
</organism>
<feature type="domain" description="GST N-terminal" evidence="2">
    <location>
        <begin position="1"/>
        <end position="81"/>
    </location>
</feature>
<dbReference type="SUPFAM" id="SSF52833">
    <property type="entry name" value="Thioredoxin-like"/>
    <property type="match status" value="1"/>
</dbReference>
<sequence>MPTLYHIPKTISSPIVQCLLELDVVGNGVDVYETNFQEIKTETFLLRNPMGTSPTLEDDNIVLWESGAVLDYLLERYDTENRLAPRCLSAESLPEHSALRAKYLHVKQYIIATVYPFVASLFLHTQRSIEEQDEAYIQSTKRKWTSVMAPVLSQWLGEGTYFLGDQMTAVDFLVCKPLNNANSLGMLVVFPRLKSLLDRMKCRPTFRLAYEALPPNEESHYNRSILVVPGMTTCQVSVEDSKA</sequence>
<name>A0A8J9X286_PHATR</name>
<dbReference type="Pfam" id="PF14497">
    <property type="entry name" value="GST_C_3"/>
    <property type="match status" value="1"/>
</dbReference>
<dbReference type="AlphaFoldDB" id="A0A8J9X286"/>
<dbReference type="PANTHER" id="PTHR44051">
    <property type="entry name" value="GLUTATHIONE S-TRANSFERASE-RELATED"/>
    <property type="match status" value="1"/>
</dbReference>
<accession>A0A8J9X286</accession>
<comment type="similarity">
    <text evidence="1">Belongs to the GST superfamily.</text>
</comment>
<proteinExistence type="inferred from homology"/>
<evidence type="ECO:0000259" key="2">
    <source>
        <dbReference type="PROSITE" id="PS50404"/>
    </source>
</evidence>
<dbReference type="SUPFAM" id="SSF47616">
    <property type="entry name" value="GST C-terminal domain-like"/>
    <property type="match status" value="1"/>
</dbReference>
<dbReference type="InterPro" id="IPR004045">
    <property type="entry name" value="Glutathione_S-Trfase_N"/>
</dbReference>
<reference evidence="3" key="1">
    <citation type="submission" date="2022-02" db="EMBL/GenBank/DDBJ databases">
        <authorList>
            <person name="Giguere J D."/>
        </authorList>
    </citation>
    <scope>NUCLEOTIDE SEQUENCE</scope>
    <source>
        <strain evidence="3">CCAP 1055/1</strain>
    </source>
</reference>
<dbReference type="Gene3D" id="3.40.30.10">
    <property type="entry name" value="Glutaredoxin"/>
    <property type="match status" value="1"/>
</dbReference>
<gene>
    <name evidence="3" type="ORF">PTTT1_LOCUS9600</name>
</gene>
<dbReference type="InterPro" id="IPR004046">
    <property type="entry name" value="GST_C"/>
</dbReference>
<dbReference type="InterPro" id="IPR040079">
    <property type="entry name" value="Glutathione_S-Trfase"/>
</dbReference>
<dbReference type="Pfam" id="PF02798">
    <property type="entry name" value="GST_N"/>
    <property type="match status" value="1"/>
</dbReference>
<evidence type="ECO:0000256" key="1">
    <source>
        <dbReference type="ARBA" id="ARBA00007409"/>
    </source>
</evidence>
<dbReference type="Proteomes" id="UP000836788">
    <property type="component" value="Chromosome 11"/>
</dbReference>
<dbReference type="PROSITE" id="PS50404">
    <property type="entry name" value="GST_NTER"/>
    <property type="match status" value="1"/>
</dbReference>
<dbReference type="InterPro" id="IPR036249">
    <property type="entry name" value="Thioredoxin-like_sf"/>
</dbReference>
<protein>
    <recommendedName>
        <fullName evidence="2">GST N-terminal domain-containing protein</fullName>
    </recommendedName>
</protein>
<dbReference type="OMA" id="NEESHYN"/>
<dbReference type="PANTHER" id="PTHR44051:SF9">
    <property type="entry name" value="GLUTATHIONE S-TRANSFERASE 1"/>
    <property type="match status" value="1"/>
</dbReference>
<evidence type="ECO:0000313" key="3">
    <source>
        <dbReference type="EMBL" id="CAG9279285.1"/>
    </source>
</evidence>
<dbReference type="SFLD" id="SFLDS00019">
    <property type="entry name" value="Glutathione_Transferase_(cytos"/>
    <property type="match status" value="1"/>
</dbReference>
<dbReference type="InterPro" id="IPR036282">
    <property type="entry name" value="Glutathione-S-Trfase_C_sf"/>
</dbReference>
<dbReference type="Gene3D" id="1.20.1050.10">
    <property type="match status" value="1"/>
</dbReference>
<dbReference type="SFLD" id="SFLDG00358">
    <property type="entry name" value="Main_(cytGST)"/>
    <property type="match status" value="1"/>
</dbReference>